<dbReference type="SFLD" id="SFLDG01129">
    <property type="entry name" value="C1.5:_HAD__Beta-PGM__Phosphata"/>
    <property type="match status" value="1"/>
</dbReference>
<proteinExistence type="predicted"/>
<dbReference type="Pfam" id="PF13419">
    <property type="entry name" value="HAD_2"/>
    <property type="match status" value="1"/>
</dbReference>
<dbReference type="EMBL" id="FOCC01000004">
    <property type="protein sequence ID" value="SEM56380.1"/>
    <property type="molecule type" value="Genomic_DNA"/>
</dbReference>
<dbReference type="InterPro" id="IPR023198">
    <property type="entry name" value="PGP-like_dom2"/>
</dbReference>
<dbReference type="NCBIfam" id="TIGR01509">
    <property type="entry name" value="HAD-SF-IA-v3"/>
    <property type="match status" value="1"/>
</dbReference>
<dbReference type="InterPro" id="IPR006439">
    <property type="entry name" value="HAD-SF_hydro_IA"/>
</dbReference>
<evidence type="ECO:0000313" key="2">
    <source>
        <dbReference type="Proteomes" id="UP000182089"/>
    </source>
</evidence>
<accession>A0ABY1AAU6</accession>
<dbReference type="SUPFAM" id="SSF56784">
    <property type="entry name" value="HAD-like"/>
    <property type="match status" value="1"/>
</dbReference>
<dbReference type="Proteomes" id="UP000182089">
    <property type="component" value="Unassembled WGS sequence"/>
</dbReference>
<dbReference type="PRINTS" id="PR00413">
    <property type="entry name" value="HADHALOGNASE"/>
</dbReference>
<dbReference type="InterPro" id="IPR023214">
    <property type="entry name" value="HAD_sf"/>
</dbReference>
<gene>
    <name evidence="1" type="ORF">SAMN05216431_104126</name>
</gene>
<dbReference type="SFLD" id="SFLDS00003">
    <property type="entry name" value="Haloacid_Dehalogenase"/>
    <property type="match status" value="1"/>
</dbReference>
<dbReference type="Gene3D" id="3.40.50.1000">
    <property type="entry name" value="HAD superfamily/HAD-like"/>
    <property type="match status" value="1"/>
</dbReference>
<dbReference type="Gene3D" id="1.10.150.240">
    <property type="entry name" value="Putative phosphatase, domain 2"/>
    <property type="match status" value="1"/>
</dbReference>
<comment type="caution">
    <text evidence="1">The sequence shown here is derived from an EMBL/GenBank/DDBJ whole genome shotgun (WGS) entry which is preliminary data.</text>
</comment>
<dbReference type="InterPro" id="IPR041492">
    <property type="entry name" value="HAD_2"/>
</dbReference>
<evidence type="ECO:0000313" key="1">
    <source>
        <dbReference type="EMBL" id="SEM56380.1"/>
    </source>
</evidence>
<sequence length="221" mass="24606">MKTELVIFDMDGVIIDSEKMYFESSRLAAEELGMQGFTQEYYRQFIGAGTENMLKIMTHHYGDAALIERFNDLSVKKIKPIVEAGKLALKPGVKELLAYLKKNGIQFVLASSNNKADILYYLAKLGVLDQFELIISADDVNQAKPAPDIFNQAFAKAKTQDKHKAVVIEDSHNGILAANRAEIPVIMVPDQLKPGAFEKEHTTAILDSLLDVKEYLANLNS</sequence>
<organism evidence="1 2">
    <name type="scientific">Ligilactobacillus ruminis</name>
    <dbReference type="NCBI Taxonomy" id="1623"/>
    <lineage>
        <taxon>Bacteria</taxon>
        <taxon>Bacillati</taxon>
        <taxon>Bacillota</taxon>
        <taxon>Bacilli</taxon>
        <taxon>Lactobacillales</taxon>
        <taxon>Lactobacillaceae</taxon>
        <taxon>Ligilactobacillus</taxon>
    </lineage>
</organism>
<dbReference type="SFLD" id="SFLDG01135">
    <property type="entry name" value="C1.5.6:_HAD__Beta-PGM__Phospha"/>
    <property type="match status" value="1"/>
</dbReference>
<dbReference type="InterPro" id="IPR036412">
    <property type="entry name" value="HAD-like_sf"/>
</dbReference>
<protein>
    <submittedName>
        <fullName evidence="1">Haloacid dehalogenase superfamily, subfamily IA, variant 3 with third motif having DD or ED</fullName>
    </submittedName>
</protein>
<name>A0ABY1AAU6_9LACO</name>
<reference evidence="1 2" key="1">
    <citation type="submission" date="2016-10" db="EMBL/GenBank/DDBJ databases">
        <authorList>
            <person name="Varghese N."/>
            <person name="Submissions S."/>
        </authorList>
    </citation>
    <scope>NUCLEOTIDE SEQUENCE [LARGE SCALE GENOMIC DNA]</scope>
    <source>
        <strain evidence="1 2">WC1T17</strain>
    </source>
</reference>
<dbReference type="PANTHER" id="PTHR18901:SF38">
    <property type="entry name" value="PSEUDOURIDINE-5'-PHOSPHATASE"/>
    <property type="match status" value="1"/>
</dbReference>
<dbReference type="PANTHER" id="PTHR18901">
    <property type="entry name" value="2-DEOXYGLUCOSE-6-PHOSPHATE PHOSPHATASE 2"/>
    <property type="match status" value="1"/>
</dbReference>